<proteinExistence type="predicted"/>
<keyword evidence="3" id="KW-0446">Lipid-binding</keyword>
<dbReference type="EMBL" id="BAAAPE010000002">
    <property type="protein sequence ID" value="GAA2067427.1"/>
    <property type="molecule type" value="Genomic_DNA"/>
</dbReference>
<evidence type="ECO:0000256" key="2">
    <source>
        <dbReference type="ARBA" id="ARBA00023034"/>
    </source>
</evidence>
<keyword evidence="2" id="KW-0333">Golgi apparatus</keyword>
<organism evidence="5 6">
    <name type="scientific">Streptomyces albiaxialis</name>
    <dbReference type="NCBI Taxonomy" id="329523"/>
    <lineage>
        <taxon>Bacteria</taxon>
        <taxon>Bacillati</taxon>
        <taxon>Actinomycetota</taxon>
        <taxon>Actinomycetes</taxon>
        <taxon>Kitasatosporales</taxon>
        <taxon>Streptomycetaceae</taxon>
        <taxon>Streptomyces</taxon>
    </lineage>
</organism>
<dbReference type="Gene3D" id="1.10.3630.10">
    <property type="entry name" value="yeast vps74-n-term truncation variant domain like"/>
    <property type="match status" value="1"/>
</dbReference>
<dbReference type="Pfam" id="PF05719">
    <property type="entry name" value="GPP34"/>
    <property type="match status" value="1"/>
</dbReference>
<evidence type="ECO:0008006" key="7">
    <source>
        <dbReference type="Google" id="ProtNLM"/>
    </source>
</evidence>
<keyword evidence="4" id="KW-0472">Membrane</keyword>
<keyword evidence="6" id="KW-1185">Reference proteome</keyword>
<name>A0ABN2VND9_9ACTN</name>
<evidence type="ECO:0000313" key="5">
    <source>
        <dbReference type="EMBL" id="GAA2067427.1"/>
    </source>
</evidence>
<evidence type="ECO:0000256" key="3">
    <source>
        <dbReference type="ARBA" id="ARBA00023121"/>
    </source>
</evidence>
<evidence type="ECO:0000256" key="4">
    <source>
        <dbReference type="ARBA" id="ARBA00023136"/>
    </source>
</evidence>
<dbReference type="InterPro" id="IPR038261">
    <property type="entry name" value="GPP34-like_sf"/>
</dbReference>
<reference evidence="5 6" key="1">
    <citation type="journal article" date="2019" name="Int. J. Syst. Evol. Microbiol.">
        <title>The Global Catalogue of Microorganisms (GCM) 10K type strain sequencing project: providing services to taxonomists for standard genome sequencing and annotation.</title>
        <authorList>
            <consortium name="The Broad Institute Genomics Platform"/>
            <consortium name="The Broad Institute Genome Sequencing Center for Infectious Disease"/>
            <person name="Wu L."/>
            <person name="Ma J."/>
        </authorList>
    </citation>
    <scope>NUCLEOTIDE SEQUENCE [LARGE SCALE GENOMIC DNA]</scope>
    <source>
        <strain evidence="5 6">JCM 15478</strain>
    </source>
</reference>
<evidence type="ECO:0000256" key="1">
    <source>
        <dbReference type="ARBA" id="ARBA00004255"/>
    </source>
</evidence>
<accession>A0ABN2VND9</accession>
<dbReference type="Proteomes" id="UP001500016">
    <property type="component" value="Unassembled WGS sequence"/>
</dbReference>
<gene>
    <name evidence="5" type="ORF">GCM10009801_14760</name>
</gene>
<protein>
    <recommendedName>
        <fullName evidence="7">GPP34 family phosphoprotein</fullName>
    </recommendedName>
</protein>
<dbReference type="RefSeq" id="WP_344525263.1">
    <property type="nucleotide sequence ID" value="NZ_BAAAPE010000002.1"/>
</dbReference>
<comment type="subcellular location">
    <subcellularLocation>
        <location evidence="1">Golgi apparatus membrane</location>
        <topology evidence="1">Peripheral membrane protein</topology>
        <orientation evidence="1">Cytoplasmic side</orientation>
    </subcellularLocation>
</comment>
<dbReference type="InterPro" id="IPR008628">
    <property type="entry name" value="GPP34-like"/>
</dbReference>
<sequence>MRPTLPQRLFLLCYTVRKEKFELTNLQGRGQLLRAAALAELALDGRIGAEGGKGRRTATEPPEDTFLAEVWHEVPADKPKSWLSLVHGKAHASEKPVRLQLAATGAVTVQHDKWMKMLAVDRVTVMDPEGVRAEQETVREAVLGGADPAAVPMDALTMAVLAAETEVTSVFSGKERAGHKEALKALAARFDAAVPGLRKALRDSYLSSRAVGGGWGT</sequence>
<evidence type="ECO:0000313" key="6">
    <source>
        <dbReference type="Proteomes" id="UP001500016"/>
    </source>
</evidence>
<comment type="caution">
    <text evidence="5">The sequence shown here is derived from an EMBL/GenBank/DDBJ whole genome shotgun (WGS) entry which is preliminary data.</text>
</comment>